<dbReference type="Proteomes" id="UP000078561">
    <property type="component" value="Unassembled WGS sequence"/>
</dbReference>
<sequence>MKIKPPRQAQEWSYSSHRESIGKALSSPGIRFNKKTHINCGSSARMVGNVCANVDQIRRQLGLEGAYLTNLPRKLVRSMADFPTYGRSFILHVPPLTHLPASARSCSLRSANDMTDWRQKNSVLAILFNLPSLKMHLYR</sequence>
<dbReference type="EMBL" id="LT553414">
    <property type="protein sequence ID" value="SAM00784.1"/>
    <property type="molecule type" value="Genomic_DNA"/>
</dbReference>
<dbReference type="InterPro" id="IPR038279">
    <property type="entry name" value="Ndc10_dom2_sf"/>
</dbReference>
<dbReference type="AlphaFoldDB" id="A0A163JS06"/>
<dbReference type="Gene3D" id="1.10.443.20">
    <property type="entry name" value="Centromere DNA-binding protein complex CBF3 subunit, domain 2"/>
    <property type="match status" value="1"/>
</dbReference>
<evidence type="ECO:0000313" key="2">
    <source>
        <dbReference type="Proteomes" id="UP000078561"/>
    </source>
</evidence>
<evidence type="ECO:0008006" key="3">
    <source>
        <dbReference type="Google" id="ProtNLM"/>
    </source>
</evidence>
<keyword evidence="2" id="KW-1185">Reference proteome</keyword>
<dbReference type="GO" id="GO:0003677">
    <property type="term" value="F:DNA binding"/>
    <property type="evidence" value="ECO:0007669"/>
    <property type="project" value="InterPro"/>
</dbReference>
<gene>
    <name evidence="1" type="primary">ABSGL_06507.1 scaffold 8356</name>
</gene>
<protein>
    <recommendedName>
        <fullName evidence="3">Ndc10 domain-containing protein</fullName>
    </recommendedName>
</protein>
<proteinExistence type="predicted"/>
<dbReference type="InParanoid" id="A0A163JS06"/>
<accession>A0A163JS06</accession>
<reference evidence="1" key="1">
    <citation type="submission" date="2016-04" db="EMBL/GenBank/DDBJ databases">
        <authorList>
            <person name="Evans L.H."/>
            <person name="Alamgir A."/>
            <person name="Owens N."/>
            <person name="Weber N.D."/>
            <person name="Virtaneva K."/>
            <person name="Barbian K."/>
            <person name="Babar A."/>
            <person name="Rosenke K."/>
        </authorList>
    </citation>
    <scope>NUCLEOTIDE SEQUENCE [LARGE SCALE GENOMIC DNA]</scope>
    <source>
        <strain evidence="1">CBS 101.48</strain>
    </source>
</reference>
<evidence type="ECO:0000313" key="1">
    <source>
        <dbReference type="EMBL" id="SAM00784.1"/>
    </source>
</evidence>
<organism evidence="1">
    <name type="scientific">Absidia glauca</name>
    <name type="common">Pin mould</name>
    <dbReference type="NCBI Taxonomy" id="4829"/>
    <lineage>
        <taxon>Eukaryota</taxon>
        <taxon>Fungi</taxon>
        <taxon>Fungi incertae sedis</taxon>
        <taxon>Mucoromycota</taxon>
        <taxon>Mucoromycotina</taxon>
        <taxon>Mucoromycetes</taxon>
        <taxon>Mucorales</taxon>
        <taxon>Cunninghamellaceae</taxon>
        <taxon>Absidia</taxon>
    </lineage>
</organism>
<dbReference type="OrthoDB" id="2205501at2759"/>
<name>A0A163JS06_ABSGL</name>